<dbReference type="EMBL" id="JANBQF010000664">
    <property type="protein sequence ID" value="KAJ1999661.1"/>
    <property type="molecule type" value="Genomic_DNA"/>
</dbReference>
<evidence type="ECO:0000256" key="9">
    <source>
        <dbReference type="ARBA" id="ARBA00022840"/>
    </source>
</evidence>
<comment type="caution">
    <text evidence="15">The sequence shown here is derived from an EMBL/GenBank/DDBJ whole genome shotgun (WGS) entry which is preliminary data.</text>
</comment>
<dbReference type="InterPro" id="IPR002500">
    <property type="entry name" value="PAPS_reduct_dom"/>
</dbReference>
<dbReference type="EC" id="2.7.7.2" evidence="2"/>
<evidence type="ECO:0000256" key="12">
    <source>
        <dbReference type="ARBA" id="ARBA00049494"/>
    </source>
</evidence>
<dbReference type="Proteomes" id="UP001150907">
    <property type="component" value="Unassembled WGS sequence"/>
</dbReference>
<dbReference type="GO" id="GO:0006747">
    <property type="term" value="P:FAD biosynthetic process"/>
    <property type="evidence" value="ECO:0007669"/>
    <property type="project" value="TreeGrafter"/>
</dbReference>
<evidence type="ECO:0000256" key="13">
    <source>
        <dbReference type="SAM" id="MobiDB-lite"/>
    </source>
</evidence>
<dbReference type="GO" id="GO:0003919">
    <property type="term" value="F:FMN adenylyltransferase activity"/>
    <property type="evidence" value="ECO:0007669"/>
    <property type="project" value="UniProtKB-EC"/>
</dbReference>
<dbReference type="SUPFAM" id="SSF52402">
    <property type="entry name" value="Adenine nucleotide alpha hydrolases-like"/>
    <property type="match status" value="1"/>
</dbReference>
<comment type="pathway">
    <text evidence="1">Cofactor biosynthesis; FAD biosynthesis; FAD from FMN: step 1/1.</text>
</comment>
<dbReference type="GO" id="GO:0005524">
    <property type="term" value="F:ATP binding"/>
    <property type="evidence" value="ECO:0007669"/>
    <property type="project" value="UniProtKB-KW"/>
</dbReference>
<dbReference type="Pfam" id="PF01507">
    <property type="entry name" value="PAPS_reduct"/>
    <property type="match status" value="2"/>
</dbReference>
<evidence type="ECO:0000256" key="4">
    <source>
        <dbReference type="ARBA" id="ARBA00022643"/>
    </source>
</evidence>
<evidence type="ECO:0000256" key="11">
    <source>
        <dbReference type="ARBA" id="ARBA00031871"/>
    </source>
</evidence>
<keyword evidence="5 15" id="KW-0808">Transferase</keyword>
<keyword evidence="6 15" id="KW-0548">Nucleotidyltransferase</keyword>
<evidence type="ECO:0000313" key="15">
    <source>
        <dbReference type="EMBL" id="KAJ1999661.1"/>
    </source>
</evidence>
<dbReference type="OrthoDB" id="270728at2759"/>
<evidence type="ECO:0000256" key="1">
    <source>
        <dbReference type="ARBA" id="ARBA00004726"/>
    </source>
</evidence>
<organism evidence="15 16">
    <name type="scientific">Coemansia thaxteri</name>
    <dbReference type="NCBI Taxonomy" id="2663907"/>
    <lineage>
        <taxon>Eukaryota</taxon>
        <taxon>Fungi</taxon>
        <taxon>Fungi incertae sedis</taxon>
        <taxon>Zoopagomycota</taxon>
        <taxon>Kickxellomycotina</taxon>
        <taxon>Kickxellomycetes</taxon>
        <taxon>Kickxellales</taxon>
        <taxon>Kickxellaceae</taxon>
        <taxon>Coemansia</taxon>
    </lineage>
</organism>
<sequence length="296" mass="32375">MVSRTAAASAELDVVSLSLTTYGLADQPTDLGRKVTSALQVIEDAIERYGSLHLALSFNGGKDCTALMHLVRAALYRHSANQGCATDSSTELPLVSLYIQYKNSFPEMDSFVQNSVARYNLDLVKRSGPMRQGLQSFKSDYPGIRGIFVGTRRDDPYGNMLQFFSPTDPDWPQFMRINPILSWTFDDVWGFMRQAAVPYCCLYDQGYTSLGDVDSTKQNPALLKDGKYQPAWTLANGGLERSGRSTPGVTTDTSSISTLALESVSGLPVPNREARLSRDSSPGLNHGRSSSSSSLE</sequence>
<evidence type="ECO:0000256" key="8">
    <source>
        <dbReference type="ARBA" id="ARBA00022827"/>
    </source>
</evidence>
<dbReference type="InterPro" id="IPR014729">
    <property type="entry name" value="Rossmann-like_a/b/a_fold"/>
</dbReference>
<dbReference type="PANTHER" id="PTHR23293">
    <property type="entry name" value="FAD SYNTHETASE-RELATED FMN ADENYLYLTRANSFERASE"/>
    <property type="match status" value="1"/>
</dbReference>
<feature type="domain" description="Phosphoadenosine phosphosulphate reductase" evidence="14">
    <location>
        <begin position="54"/>
        <end position="132"/>
    </location>
</feature>
<evidence type="ECO:0000259" key="14">
    <source>
        <dbReference type="Pfam" id="PF01507"/>
    </source>
</evidence>
<name>A0A9W8BA17_9FUNG</name>
<gene>
    <name evidence="15" type="primary">FLAD1</name>
    <name evidence="15" type="ORF">H4R26_004971</name>
</gene>
<evidence type="ECO:0000256" key="3">
    <source>
        <dbReference type="ARBA" id="ARBA00022630"/>
    </source>
</evidence>
<dbReference type="Gene3D" id="3.40.50.620">
    <property type="entry name" value="HUPs"/>
    <property type="match status" value="1"/>
</dbReference>
<dbReference type="CDD" id="cd23948">
    <property type="entry name" value="FAD_synthase"/>
    <property type="match status" value="1"/>
</dbReference>
<keyword evidence="7" id="KW-0547">Nucleotide-binding</keyword>
<proteinExistence type="predicted"/>
<evidence type="ECO:0000256" key="2">
    <source>
        <dbReference type="ARBA" id="ARBA00012393"/>
    </source>
</evidence>
<dbReference type="PANTHER" id="PTHR23293:SF9">
    <property type="entry name" value="FAD SYNTHASE"/>
    <property type="match status" value="1"/>
</dbReference>
<protein>
    <recommendedName>
        <fullName evidence="2">FAD synthase</fullName>
        <ecNumber evidence="2">2.7.7.2</ecNumber>
    </recommendedName>
    <alternativeName>
        <fullName evidence="10">FAD pyrophosphorylase</fullName>
    </alternativeName>
    <alternativeName>
        <fullName evidence="11">FMN adenylyltransferase</fullName>
    </alternativeName>
</protein>
<accession>A0A9W8BA17</accession>
<feature type="region of interest" description="Disordered" evidence="13">
    <location>
        <begin position="236"/>
        <end position="255"/>
    </location>
</feature>
<keyword evidence="4" id="KW-0288">FMN</keyword>
<dbReference type="AlphaFoldDB" id="A0A9W8BA17"/>
<keyword evidence="9" id="KW-0067">ATP-binding</keyword>
<keyword evidence="16" id="KW-1185">Reference proteome</keyword>
<feature type="region of interest" description="Disordered" evidence="13">
    <location>
        <begin position="262"/>
        <end position="296"/>
    </location>
</feature>
<reference evidence="15" key="1">
    <citation type="submission" date="2022-07" db="EMBL/GenBank/DDBJ databases">
        <title>Phylogenomic reconstructions and comparative analyses of Kickxellomycotina fungi.</title>
        <authorList>
            <person name="Reynolds N.K."/>
            <person name="Stajich J.E."/>
            <person name="Barry K."/>
            <person name="Grigoriev I.V."/>
            <person name="Crous P."/>
            <person name="Smith M.E."/>
        </authorList>
    </citation>
    <scope>NUCLEOTIDE SEQUENCE</scope>
    <source>
        <strain evidence="15">IMI 214461</strain>
    </source>
</reference>
<evidence type="ECO:0000256" key="10">
    <source>
        <dbReference type="ARBA" id="ARBA00031145"/>
    </source>
</evidence>
<evidence type="ECO:0000313" key="16">
    <source>
        <dbReference type="Proteomes" id="UP001150907"/>
    </source>
</evidence>
<evidence type="ECO:0000256" key="5">
    <source>
        <dbReference type="ARBA" id="ARBA00022679"/>
    </source>
</evidence>
<keyword evidence="8" id="KW-0274">FAD</keyword>
<keyword evidence="3" id="KW-0285">Flavoprotein</keyword>
<comment type="catalytic activity">
    <reaction evidence="12">
        <text>FMN + ATP + H(+) = FAD + diphosphate</text>
        <dbReference type="Rhea" id="RHEA:17237"/>
        <dbReference type="ChEBI" id="CHEBI:15378"/>
        <dbReference type="ChEBI" id="CHEBI:30616"/>
        <dbReference type="ChEBI" id="CHEBI:33019"/>
        <dbReference type="ChEBI" id="CHEBI:57692"/>
        <dbReference type="ChEBI" id="CHEBI:58210"/>
        <dbReference type="EC" id="2.7.7.2"/>
    </reaction>
</comment>
<evidence type="ECO:0000256" key="6">
    <source>
        <dbReference type="ARBA" id="ARBA00022695"/>
    </source>
</evidence>
<evidence type="ECO:0000256" key="7">
    <source>
        <dbReference type="ARBA" id="ARBA00022741"/>
    </source>
</evidence>
<feature type="compositionally biased region" description="Polar residues" evidence="13">
    <location>
        <begin position="244"/>
        <end position="255"/>
    </location>
</feature>
<feature type="domain" description="Phosphoadenosine phosphosulphate reductase" evidence="14">
    <location>
        <begin position="146"/>
        <end position="217"/>
    </location>
</feature>